<dbReference type="GO" id="GO:0005634">
    <property type="term" value="C:nucleus"/>
    <property type="evidence" value="ECO:0007669"/>
    <property type="project" value="TreeGrafter"/>
</dbReference>
<protein>
    <submittedName>
        <fullName evidence="8">Transcriptional adaptor 2A</fullName>
    </submittedName>
</protein>
<dbReference type="Pfam" id="PF00249">
    <property type="entry name" value="Myb_DNA-binding"/>
    <property type="match status" value="1"/>
</dbReference>
<dbReference type="Pfam" id="PF25299">
    <property type="entry name" value="ZZ_ADA2"/>
    <property type="match status" value="1"/>
</dbReference>
<feature type="domain" description="SANT" evidence="7">
    <location>
        <begin position="60"/>
        <end position="112"/>
    </location>
</feature>
<evidence type="ECO:0000313" key="9">
    <source>
        <dbReference type="Proteomes" id="UP000694388"/>
    </source>
</evidence>
<accession>A0A8C4WZ50</accession>
<name>A0A8C4WZ50_EPTBU</name>
<sequence>MDYLSACCPGCASFLVEPFVRCVQCNPPLLLCLQCFARGLEMKSHQSDHDYEIVTTSFPLLHPAWRASEELALLDSLLDCGYGNWNDVAKHVRGKTQEECEEHHTFHYSVPPLGKDLRRSPVLQSSTKAIPFTSSEDPPRPAVDSPLCWELAGYMAPRSDFAEEYDQCAEWDLRDLEFSDDESDIFYQLKLAVVDIYLSRLRERQRRKRIIRKLGLINLRRFQGHLGIGAQSLLQALRPFCRLLGSLKLDKILQSCALELELRQEVKRLKQGREAGILTLRGLQLFGRLWNARLCCSTRIILSDVMHFTQDSGACQQWLQRQAALDAGQIPTGPIIPTLGRRNAPPLDLTGLPGTEKLTENEKEVTWA</sequence>
<dbReference type="PROSITE" id="PS50090">
    <property type="entry name" value="MYB_LIKE"/>
    <property type="match status" value="1"/>
</dbReference>
<dbReference type="FunFam" id="1.10.10.60:FF:000110">
    <property type="entry name" value="Transcriptional adapter"/>
    <property type="match status" value="1"/>
</dbReference>
<dbReference type="Ensembl" id="ENSEBUT00000022109.1">
    <property type="protein sequence ID" value="ENSEBUP00000021533.1"/>
    <property type="gene ID" value="ENSEBUG00000013293.1"/>
</dbReference>
<dbReference type="Pfam" id="PF22941">
    <property type="entry name" value="TADA2A-like_3rd"/>
    <property type="match status" value="1"/>
</dbReference>
<reference evidence="8" key="2">
    <citation type="submission" date="2025-09" db="UniProtKB">
        <authorList>
            <consortium name="Ensembl"/>
        </authorList>
    </citation>
    <scope>IDENTIFICATION</scope>
</reference>
<dbReference type="Proteomes" id="UP000694388">
    <property type="component" value="Unplaced"/>
</dbReference>
<dbReference type="GO" id="GO:0006338">
    <property type="term" value="P:chromatin remodeling"/>
    <property type="evidence" value="ECO:0007669"/>
    <property type="project" value="TreeGrafter"/>
</dbReference>
<evidence type="ECO:0000313" key="8">
    <source>
        <dbReference type="Ensembl" id="ENSEBUP00000021533.1"/>
    </source>
</evidence>
<dbReference type="SUPFAM" id="SSF57850">
    <property type="entry name" value="RING/U-box"/>
    <property type="match status" value="1"/>
</dbReference>
<dbReference type="AlphaFoldDB" id="A0A8C4WZ50"/>
<dbReference type="GO" id="GO:0003713">
    <property type="term" value="F:transcription coactivator activity"/>
    <property type="evidence" value="ECO:0007669"/>
    <property type="project" value="TreeGrafter"/>
</dbReference>
<dbReference type="Gene3D" id="1.10.10.60">
    <property type="entry name" value="Homeodomain-like"/>
    <property type="match status" value="1"/>
</dbReference>
<feature type="domain" description="Myb-like" evidence="5">
    <location>
        <begin position="65"/>
        <end position="108"/>
    </location>
</feature>
<organism evidence="8 9">
    <name type="scientific">Eptatretus burgeri</name>
    <name type="common">Inshore hagfish</name>
    <dbReference type="NCBI Taxonomy" id="7764"/>
    <lineage>
        <taxon>Eukaryota</taxon>
        <taxon>Metazoa</taxon>
        <taxon>Chordata</taxon>
        <taxon>Craniata</taxon>
        <taxon>Vertebrata</taxon>
        <taxon>Cyclostomata</taxon>
        <taxon>Myxini</taxon>
        <taxon>Myxiniformes</taxon>
        <taxon>Myxinidae</taxon>
        <taxon>Eptatretinae</taxon>
        <taxon>Eptatretus</taxon>
    </lineage>
</organism>
<dbReference type="OMA" id="WITKYVS"/>
<dbReference type="PROSITE" id="PS50135">
    <property type="entry name" value="ZF_ZZ_2"/>
    <property type="match status" value="1"/>
</dbReference>
<dbReference type="InterPro" id="IPR001005">
    <property type="entry name" value="SANT/Myb"/>
</dbReference>
<dbReference type="GO" id="GO:0006357">
    <property type="term" value="P:regulation of transcription by RNA polymerase II"/>
    <property type="evidence" value="ECO:0007669"/>
    <property type="project" value="TreeGrafter"/>
</dbReference>
<dbReference type="CDD" id="cd00167">
    <property type="entry name" value="SANT"/>
    <property type="match status" value="1"/>
</dbReference>
<reference evidence="8" key="1">
    <citation type="submission" date="2025-08" db="UniProtKB">
        <authorList>
            <consortium name="Ensembl"/>
        </authorList>
    </citation>
    <scope>IDENTIFICATION</scope>
</reference>
<proteinExistence type="predicted"/>
<dbReference type="GeneTree" id="ENSGT00940000156751"/>
<dbReference type="InterPro" id="IPR009057">
    <property type="entry name" value="Homeodomain-like_sf"/>
</dbReference>
<dbReference type="InterPro" id="IPR055141">
    <property type="entry name" value="TADA2A_B-like_dom"/>
</dbReference>
<evidence type="ECO:0000256" key="1">
    <source>
        <dbReference type="ARBA" id="ARBA00022723"/>
    </source>
</evidence>
<dbReference type="InterPro" id="IPR017884">
    <property type="entry name" value="SANT_dom"/>
</dbReference>
<dbReference type="GO" id="GO:0008270">
    <property type="term" value="F:zinc ion binding"/>
    <property type="evidence" value="ECO:0007669"/>
    <property type="project" value="UniProtKB-KW"/>
</dbReference>
<dbReference type="PROSITE" id="PS51293">
    <property type="entry name" value="SANT"/>
    <property type="match status" value="1"/>
</dbReference>
<evidence type="ECO:0000259" key="7">
    <source>
        <dbReference type="PROSITE" id="PS51293"/>
    </source>
</evidence>
<keyword evidence="2 4" id="KW-0863">Zinc-finger</keyword>
<evidence type="ECO:0000259" key="5">
    <source>
        <dbReference type="PROSITE" id="PS50090"/>
    </source>
</evidence>
<dbReference type="PANTHER" id="PTHR12374">
    <property type="entry name" value="TRANSCRIPTIONAL ADAPTOR 2 ADA2 -RELATED"/>
    <property type="match status" value="1"/>
</dbReference>
<evidence type="ECO:0000256" key="4">
    <source>
        <dbReference type="PROSITE-ProRule" id="PRU00228"/>
    </source>
</evidence>
<evidence type="ECO:0000256" key="3">
    <source>
        <dbReference type="ARBA" id="ARBA00022833"/>
    </source>
</evidence>
<evidence type="ECO:0000256" key="2">
    <source>
        <dbReference type="ARBA" id="ARBA00022771"/>
    </source>
</evidence>
<feature type="domain" description="ZZ-type" evidence="6">
    <location>
        <begin position="3"/>
        <end position="59"/>
    </location>
</feature>
<dbReference type="GO" id="GO:0070461">
    <property type="term" value="C:SAGA-type complex"/>
    <property type="evidence" value="ECO:0007669"/>
    <property type="project" value="TreeGrafter"/>
</dbReference>
<dbReference type="InterPro" id="IPR000433">
    <property type="entry name" value="Znf_ZZ"/>
</dbReference>
<dbReference type="PANTHER" id="PTHR12374:SF20">
    <property type="entry name" value="TRANSCRIPTIONAL ADAPTER 2-ALPHA"/>
    <property type="match status" value="1"/>
</dbReference>
<keyword evidence="1" id="KW-0479">Metal-binding</keyword>
<keyword evidence="3" id="KW-0862">Zinc</keyword>
<dbReference type="SUPFAM" id="SSF46689">
    <property type="entry name" value="Homeodomain-like"/>
    <property type="match status" value="1"/>
</dbReference>
<keyword evidence="9" id="KW-1185">Reference proteome</keyword>
<evidence type="ECO:0000259" key="6">
    <source>
        <dbReference type="PROSITE" id="PS50135"/>
    </source>
</evidence>
<dbReference type="GO" id="GO:0003682">
    <property type="term" value="F:chromatin binding"/>
    <property type="evidence" value="ECO:0007669"/>
    <property type="project" value="TreeGrafter"/>
</dbReference>